<dbReference type="AlphaFoldDB" id="W5LZD6"/>
<keyword evidence="2" id="KW-1185">Reference proteome</keyword>
<proteinExistence type="predicted"/>
<dbReference type="Proteomes" id="UP000018468">
    <property type="component" value="Unassembled WGS sequence"/>
</dbReference>
<accession>W5LZD6</accession>
<evidence type="ECO:0000313" key="2">
    <source>
        <dbReference type="Proteomes" id="UP000018468"/>
    </source>
</evidence>
<dbReference type="Ensembl" id="ENSLOCT00000001498.1">
    <property type="protein sequence ID" value="ENSLOCP00000001493.1"/>
    <property type="gene ID" value="ENSLOCG00000001313.1"/>
</dbReference>
<name>W5LZD6_LEPOC</name>
<dbReference type="eggNOG" id="KOG3881">
    <property type="taxonomic scope" value="Eukaryota"/>
</dbReference>
<evidence type="ECO:0000313" key="1">
    <source>
        <dbReference type="Ensembl" id="ENSLOCP00000001493.1"/>
    </source>
</evidence>
<dbReference type="InParanoid" id="W5LZD6"/>
<reference evidence="1" key="2">
    <citation type="submission" date="2025-08" db="UniProtKB">
        <authorList>
            <consortium name="Ensembl"/>
        </authorList>
    </citation>
    <scope>IDENTIFICATION</scope>
</reference>
<reference evidence="1" key="3">
    <citation type="submission" date="2025-09" db="UniProtKB">
        <authorList>
            <consortium name="Ensembl"/>
        </authorList>
    </citation>
    <scope>IDENTIFICATION</scope>
</reference>
<dbReference type="HOGENOM" id="CLU_2312496_0_0_1"/>
<sequence>MRLKVTVSVHPGVSLAKKQAFNFSDLSTLSRDQEVCALTWGDQQETEVLVGCVNGAVKTFSTEKGKFIETRQCGDASQGRFTGLAVYDGYGTRSVLGLYS</sequence>
<reference evidence="2" key="1">
    <citation type="submission" date="2011-12" db="EMBL/GenBank/DDBJ databases">
        <title>The Draft Genome of Lepisosteus oculatus.</title>
        <authorList>
            <consortium name="The Broad Institute Genome Assembly &amp; Analysis Group"/>
            <consortium name="Computational R&amp;D Group"/>
            <consortium name="and Sequencing Platform"/>
            <person name="Di Palma F."/>
            <person name="Alfoldi J."/>
            <person name="Johnson J."/>
            <person name="Berlin A."/>
            <person name="Gnerre S."/>
            <person name="Jaffe D."/>
            <person name="MacCallum I."/>
            <person name="Young S."/>
            <person name="Walker B.J."/>
            <person name="Lander E.S."/>
            <person name="Lindblad-Toh K."/>
        </authorList>
    </citation>
    <scope>NUCLEOTIDE SEQUENCE [LARGE SCALE GENOMIC DNA]</scope>
</reference>
<dbReference type="STRING" id="7918.ENSLOCP00000001493"/>
<dbReference type="Bgee" id="ENSLOCG00000001313">
    <property type="expression patterns" value="Expressed in muscle tissue and 13 other cell types or tissues"/>
</dbReference>
<protein>
    <submittedName>
        <fullName evidence="1">Uncharacterized protein</fullName>
    </submittedName>
</protein>
<organism evidence="1 2">
    <name type="scientific">Lepisosteus oculatus</name>
    <name type="common">Spotted gar</name>
    <dbReference type="NCBI Taxonomy" id="7918"/>
    <lineage>
        <taxon>Eukaryota</taxon>
        <taxon>Metazoa</taxon>
        <taxon>Chordata</taxon>
        <taxon>Craniata</taxon>
        <taxon>Vertebrata</taxon>
        <taxon>Euteleostomi</taxon>
        <taxon>Actinopterygii</taxon>
        <taxon>Neopterygii</taxon>
        <taxon>Holostei</taxon>
        <taxon>Semionotiformes</taxon>
        <taxon>Lepisosteidae</taxon>
        <taxon>Lepisosteus</taxon>
    </lineage>
</organism>